<evidence type="ECO:0000313" key="2">
    <source>
        <dbReference type="EMBL" id="AFM14727.1"/>
    </source>
</evidence>
<keyword evidence="3" id="KW-1185">Reference proteome</keyword>
<dbReference type="AlphaFoldDB" id="I4BBS0"/>
<name>I4BBS0_TURPD</name>
<reference evidence="2 3" key="1">
    <citation type="submission" date="2012-06" db="EMBL/GenBank/DDBJ databases">
        <title>The complete chromosome of genome of Turneriella parva DSM 21527.</title>
        <authorList>
            <consortium name="US DOE Joint Genome Institute (JGI-PGF)"/>
            <person name="Lucas S."/>
            <person name="Han J."/>
            <person name="Lapidus A."/>
            <person name="Bruce D."/>
            <person name="Goodwin L."/>
            <person name="Pitluck S."/>
            <person name="Peters L."/>
            <person name="Kyrpides N."/>
            <person name="Mavromatis K."/>
            <person name="Ivanova N."/>
            <person name="Mikhailova N."/>
            <person name="Chertkov O."/>
            <person name="Detter J.C."/>
            <person name="Tapia R."/>
            <person name="Han C."/>
            <person name="Land M."/>
            <person name="Hauser L."/>
            <person name="Markowitz V."/>
            <person name="Cheng J.-F."/>
            <person name="Hugenholtz P."/>
            <person name="Woyke T."/>
            <person name="Wu D."/>
            <person name="Gronow S."/>
            <person name="Wellnitz S."/>
            <person name="Brambilla E."/>
            <person name="Klenk H.-P."/>
            <person name="Eisen J.A."/>
        </authorList>
    </citation>
    <scope>NUCLEOTIDE SEQUENCE [LARGE SCALE GENOMIC DNA]</scope>
    <source>
        <strain evidence="3">ATCC BAA-1111 / DSM 21527 / NCTC 11395 / H</strain>
    </source>
</reference>
<evidence type="ECO:0000313" key="3">
    <source>
        <dbReference type="Proteomes" id="UP000006048"/>
    </source>
</evidence>
<dbReference type="Gene3D" id="1.10.260.40">
    <property type="entry name" value="lambda repressor-like DNA-binding domains"/>
    <property type="match status" value="1"/>
</dbReference>
<sequence length="287" mass="33587">MKTVLRSIYTYTDYREYIRDSYTQKKTEEKMTLRDFARKAGFNTHTFLTNVIEKKRSLTQESAAKVAKGLGLKPNERTYLELMVRFGNAKTIDEKNDIYEQMCASMPRSEIRKIGSEYYEIFRNPYILTVREMVALPEFQEDPRWISKRLHPHITTGQAEKAISTLLEAKLLDRDKKGRLRQATADLTTGAEVKSLAIALYHKQLLELATQSIDSTPAKDRDISSLTLNISKSEYDFIKRRTAAFRLEILDFLKKKREDMGKEFPEEHKRAIYYLNMQLFNATELPW</sequence>
<dbReference type="OrthoDB" id="5538805at2"/>
<dbReference type="STRING" id="869212.Turpa_4094"/>
<gene>
    <name evidence="2" type="ordered locus">Turpa_4094</name>
</gene>
<proteinExistence type="predicted"/>
<dbReference type="InterPro" id="IPR010982">
    <property type="entry name" value="Lambda_DNA-bd_dom_sf"/>
</dbReference>
<dbReference type="Pfam" id="PF14394">
    <property type="entry name" value="DUF4423"/>
    <property type="match status" value="1"/>
</dbReference>
<evidence type="ECO:0000259" key="1">
    <source>
        <dbReference type="Pfam" id="PF14394"/>
    </source>
</evidence>
<dbReference type="HOGENOM" id="CLU_061509_0_0_12"/>
<accession>I4BBS0</accession>
<feature type="domain" description="DUF4423" evidence="1">
    <location>
        <begin position="107"/>
        <end position="281"/>
    </location>
</feature>
<dbReference type="RefSeq" id="WP_014805202.1">
    <property type="nucleotide sequence ID" value="NC_018020.1"/>
</dbReference>
<dbReference type="InterPro" id="IPR025537">
    <property type="entry name" value="DUF4423"/>
</dbReference>
<dbReference type="NCBIfam" id="TIGR02147">
    <property type="entry name" value="Fsuc_second"/>
    <property type="match status" value="1"/>
</dbReference>
<dbReference type="InterPro" id="IPR011873">
    <property type="entry name" value="CHP02147"/>
</dbReference>
<dbReference type="GO" id="GO:0003677">
    <property type="term" value="F:DNA binding"/>
    <property type="evidence" value="ECO:0007669"/>
    <property type="project" value="InterPro"/>
</dbReference>
<dbReference type="Proteomes" id="UP000006048">
    <property type="component" value="Chromosome"/>
</dbReference>
<organism evidence="2 3">
    <name type="scientific">Turneriella parva (strain ATCC BAA-1111 / DSM 21527 / NCTC 11395 / H)</name>
    <name type="common">Leptospira parva</name>
    <dbReference type="NCBI Taxonomy" id="869212"/>
    <lineage>
        <taxon>Bacteria</taxon>
        <taxon>Pseudomonadati</taxon>
        <taxon>Spirochaetota</taxon>
        <taxon>Spirochaetia</taxon>
        <taxon>Leptospirales</taxon>
        <taxon>Leptospiraceae</taxon>
        <taxon>Turneriella</taxon>
    </lineage>
</organism>
<dbReference type="EMBL" id="CP002959">
    <property type="protein sequence ID" value="AFM14727.1"/>
    <property type="molecule type" value="Genomic_DNA"/>
</dbReference>
<protein>
    <recommendedName>
        <fullName evidence="1">DUF4423 domain-containing protein</fullName>
    </recommendedName>
</protein>
<dbReference type="KEGG" id="tpx:Turpa_4094"/>